<evidence type="ECO:0000313" key="1">
    <source>
        <dbReference type="EMBL" id="ABA56940.1"/>
    </source>
</evidence>
<protein>
    <recommendedName>
        <fullName evidence="3">Transcription regulator of the Arc/MetJ class</fullName>
    </recommendedName>
</protein>
<evidence type="ECO:0000313" key="2">
    <source>
        <dbReference type="Proteomes" id="UP000006838"/>
    </source>
</evidence>
<proteinExistence type="predicted"/>
<sequence>MSPAAVCCGFIFASLYNVYLLTNYTHTPMRTNIVIDDKLMAEALKATGLRTKKEAVEEGLKLLVKRNKQQAIRKLRGKLHWEGDLEELRGGK</sequence>
<dbReference type="Pfam" id="PF09957">
    <property type="entry name" value="VapB_antitoxin"/>
    <property type="match status" value="1"/>
</dbReference>
<dbReference type="EMBL" id="CP000127">
    <property type="protein sequence ID" value="ABA56940.1"/>
    <property type="molecule type" value="Genomic_DNA"/>
</dbReference>
<keyword evidence="2" id="KW-1185">Reference proteome</keyword>
<dbReference type="KEGG" id="noc:Noc_0414"/>
<dbReference type="InterPro" id="IPR019239">
    <property type="entry name" value="VapB_antitoxin"/>
</dbReference>
<dbReference type="eggNOG" id="COG5450">
    <property type="taxonomic scope" value="Bacteria"/>
</dbReference>
<dbReference type="HOGENOM" id="CLU_2509251_0_0_6"/>
<reference evidence="2" key="1">
    <citation type="journal article" date="2006" name="Appl. Environ. Microbiol.">
        <title>Complete genome sequence of the marine, chemolithoautotrophic, ammonia-oxidizing bacterium Nitrosococcus oceani ATCC 19707.</title>
        <authorList>
            <person name="Klotz M.G."/>
            <person name="Arp D.J."/>
            <person name="Chain P.S.G."/>
            <person name="El-Sheikh A.F."/>
            <person name="Hauser L.J."/>
            <person name="Hommes N.G."/>
            <person name="Larimer F.W."/>
            <person name="Malfatti S.A."/>
            <person name="Norton J.M."/>
            <person name="Poret-Peterson A.T."/>
            <person name="Vergez L.M."/>
            <person name="Ward B.B."/>
        </authorList>
    </citation>
    <scope>NUCLEOTIDE SEQUENCE [LARGE SCALE GENOMIC DNA]</scope>
    <source>
        <strain evidence="2">ATCC 19707 / BCRC 17464 / NCIMB 11848 / C-107</strain>
    </source>
</reference>
<dbReference type="STRING" id="323261.Noc_0414"/>
<organism evidence="1 2">
    <name type="scientific">Nitrosococcus oceani (strain ATCC 19707 / BCRC 17464 / JCM 30415 / NCIMB 11848 / C-107)</name>
    <dbReference type="NCBI Taxonomy" id="323261"/>
    <lineage>
        <taxon>Bacteria</taxon>
        <taxon>Pseudomonadati</taxon>
        <taxon>Pseudomonadota</taxon>
        <taxon>Gammaproteobacteria</taxon>
        <taxon>Chromatiales</taxon>
        <taxon>Chromatiaceae</taxon>
        <taxon>Nitrosococcus</taxon>
    </lineage>
</organism>
<gene>
    <name evidence="1" type="ordered locus">Noc_0414</name>
</gene>
<dbReference type="Proteomes" id="UP000006838">
    <property type="component" value="Chromosome"/>
</dbReference>
<dbReference type="InParanoid" id="Q3JE06"/>
<accession>Q3JE06</accession>
<evidence type="ECO:0008006" key="3">
    <source>
        <dbReference type="Google" id="ProtNLM"/>
    </source>
</evidence>
<name>Q3JE06_NITOC</name>
<dbReference type="AlphaFoldDB" id="Q3JE06"/>